<keyword evidence="7" id="KW-0175">Coiled coil</keyword>
<feature type="region of interest" description="Disordered" evidence="8">
    <location>
        <begin position="1830"/>
        <end position="1919"/>
    </location>
</feature>
<dbReference type="InterPro" id="IPR013320">
    <property type="entry name" value="ConA-like_dom_sf"/>
</dbReference>
<protein>
    <recommendedName>
        <fullName evidence="3">HECT-type E3 ubiquitin transferase</fullName>
        <ecNumber evidence="3">2.3.2.26</ecNumber>
    </recommendedName>
</protein>
<feature type="compositionally biased region" description="Low complexity" evidence="8">
    <location>
        <begin position="1874"/>
        <end position="1886"/>
    </location>
</feature>
<dbReference type="SMART" id="SM00449">
    <property type="entry name" value="SPRY"/>
    <property type="match status" value="3"/>
</dbReference>
<evidence type="ECO:0000259" key="10">
    <source>
        <dbReference type="PROSITE" id="PS50237"/>
    </source>
</evidence>
<dbReference type="InterPro" id="IPR001870">
    <property type="entry name" value="B30.2/SPRY"/>
</dbReference>
<dbReference type="CDD" id="cd00078">
    <property type="entry name" value="HECTc"/>
    <property type="match status" value="1"/>
</dbReference>
<dbReference type="GO" id="GO:0006511">
    <property type="term" value="P:ubiquitin-dependent protein catabolic process"/>
    <property type="evidence" value="ECO:0007669"/>
    <property type="project" value="TreeGrafter"/>
</dbReference>
<comment type="catalytic activity">
    <reaction evidence="1">
        <text>S-ubiquitinyl-[E2 ubiquitin-conjugating enzyme]-L-cysteine + [acceptor protein]-L-lysine = [E2 ubiquitin-conjugating enzyme]-L-cysteine + N(6)-ubiquitinyl-[acceptor protein]-L-lysine.</text>
        <dbReference type="EC" id="2.3.2.26"/>
    </reaction>
</comment>
<proteinExistence type="predicted"/>
<feature type="compositionally biased region" description="Low complexity" evidence="8">
    <location>
        <begin position="2046"/>
        <end position="2062"/>
    </location>
</feature>
<dbReference type="Gene3D" id="3.40.50.150">
    <property type="entry name" value="Vaccinia Virus protein VP39"/>
    <property type="match status" value="1"/>
</dbReference>
<reference evidence="11" key="1">
    <citation type="journal article" date="2021" name="Proc. Natl. Acad. Sci. U.S.A.">
        <title>Three genomes in the algal genus Volvox reveal the fate of a haploid sex-determining region after a transition to homothallism.</title>
        <authorList>
            <person name="Yamamoto K."/>
            <person name="Hamaji T."/>
            <person name="Kawai-Toyooka H."/>
            <person name="Matsuzaki R."/>
            <person name="Takahashi F."/>
            <person name="Nishimura Y."/>
            <person name="Kawachi M."/>
            <person name="Noguchi H."/>
            <person name="Minakuchi Y."/>
            <person name="Umen J.G."/>
            <person name="Toyoda A."/>
            <person name="Nozaki H."/>
        </authorList>
    </citation>
    <scope>NUCLEOTIDE SEQUENCE</scope>
    <source>
        <strain evidence="11">NIES-3780</strain>
    </source>
</reference>
<feature type="region of interest" description="Disordered" evidence="8">
    <location>
        <begin position="280"/>
        <end position="318"/>
    </location>
</feature>
<dbReference type="GO" id="GO:0000209">
    <property type="term" value="P:protein polyubiquitination"/>
    <property type="evidence" value="ECO:0007669"/>
    <property type="project" value="TreeGrafter"/>
</dbReference>
<feature type="domain" description="B30.2/SPRY" evidence="9">
    <location>
        <begin position="1033"/>
        <end position="1210"/>
    </location>
</feature>
<dbReference type="InterPro" id="IPR050409">
    <property type="entry name" value="E3_ubiq-protein_ligase"/>
</dbReference>
<feature type="compositionally biased region" description="Low complexity" evidence="8">
    <location>
        <begin position="90"/>
        <end position="116"/>
    </location>
</feature>
<keyword evidence="12" id="KW-1185">Reference proteome</keyword>
<dbReference type="SUPFAM" id="SSF56112">
    <property type="entry name" value="Protein kinase-like (PK-like)"/>
    <property type="match status" value="1"/>
</dbReference>
<feature type="coiled-coil region" evidence="7">
    <location>
        <begin position="1530"/>
        <end position="1557"/>
    </location>
</feature>
<feature type="region of interest" description="Disordered" evidence="8">
    <location>
        <begin position="90"/>
        <end position="123"/>
    </location>
</feature>
<dbReference type="PROSITE" id="PS50188">
    <property type="entry name" value="B302_SPRY"/>
    <property type="match status" value="3"/>
</dbReference>
<evidence type="ECO:0000256" key="8">
    <source>
        <dbReference type="SAM" id="MobiDB-lite"/>
    </source>
</evidence>
<evidence type="ECO:0000256" key="3">
    <source>
        <dbReference type="ARBA" id="ARBA00012485"/>
    </source>
</evidence>
<dbReference type="CDD" id="cd11709">
    <property type="entry name" value="SPRY"/>
    <property type="match status" value="2"/>
</dbReference>
<dbReference type="SUPFAM" id="SSF56204">
    <property type="entry name" value="Hect, E3 ligase catalytic domain"/>
    <property type="match status" value="1"/>
</dbReference>
<dbReference type="InterPro" id="IPR000569">
    <property type="entry name" value="HECT_dom"/>
</dbReference>
<dbReference type="CDD" id="cd02440">
    <property type="entry name" value="AdoMet_MTases"/>
    <property type="match status" value="1"/>
</dbReference>
<feature type="domain" description="B30.2/SPRY" evidence="9">
    <location>
        <begin position="693"/>
        <end position="872"/>
    </location>
</feature>
<feature type="region of interest" description="Disordered" evidence="8">
    <location>
        <begin position="246"/>
        <end position="267"/>
    </location>
</feature>
<dbReference type="InterPro" id="IPR003877">
    <property type="entry name" value="SPRY_dom"/>
</dbReference>
<dbReference type="PANTHER" id="PTHR11254">
    <property type="entry name" value="HECT DOMAIN UBIQUITIN-PROTEIN LIGASE"/>
    <property type="match status" value="1"/>
</dbReference>
<dbReference type="InterPro" id="IPR035983">
    <property type="entry name" value="Hect_E3_ubiquitin_ligase"/>
</dbReference>
<sequence length="2904" mass="307672">MGQGPSSPRRQYEEAGRFCAELGGNMQPIPTAESVRVTPLPAATSVGPANIATSTRPPALSLEVTPASSTAAANLAAPLSAPAAAAAGTVPAPAATQQPGIPAQQQQAQSVQQPQQRGTAHKSTALIPGWSRALSSQALQLECQKAHQPQRTSNARDTYAVLELEVMKYVAYCGGITVKFRVDDLHYGPIENITWGLASTRACPALQASQQSAPQASLSTAHALSTSDPGLASCSSAVVSAPSISVGPTSETLSMGPGSPSGLQLGTTASMAPAASVGLVATPSLSPNGQAGSPAGTARSPDNRLKPSRPQMTAGISQSSITKLPSIAGVPVDSVSRKPLYMISSASTHRTVEPGDVLSLELAPREDKQPVIMATLKLNEAVLLQSSLPCSIISSLQMYPFVTVLPGMSVSLHEATTPSPLYTWYSPMPNGAPETQLCELDTCVKYNTSATTPVNLSAQGCGTSVEFHGSTVFTSGRHRWTVQLDNYGPHPTHIYVGIVTSSLDAPTSNGSNILANVGGPLRALTSGNTVAGASGSTAGALAPSVVAASGNGIAEPVSSGVGSMRIVSAGPNSTSSAAGSSAEAGLAQTVAAGPNGADATKSIPRPQGKWGAWMRLPGTNAANNANPSPLNAPPPPRDGLAHMAESSSAHCFITVDLDLNAGYVRFFRNGHLIVSAFTGVSAPVSPAIAFVQAPGLHCQAGLVNLTKLRQLDLRWNSENCSGDLRLNGHSVSKVSEVYGDYSTVLASQGFISGVHLWLIKVNNLSEPDSIFIGVCRGCMPLDQDPQDLRDRTYYLSNGVIRVGGRRVATNAANFQKGDTVACVLDADQGEIIFFRNGVEQGRARGIRGRLYPFVSCDSEGDQITLLGSYSLLLNRIPRHLADMEWDTQHRGPDIELSSNCLTATKSTSNGPSTVRGTIQYSGTGTHEFHVILDTLGPDGVWVGVAPPNMDPARCVGDSGCGWALHSDGDKRYDGREQEFTQPFKNGDVLTVSVSLAAGTIRFARNGTPLGTAFEGVRGPLVAAVTMGSEESKVTIQNRPTVLNTGEYTGELRWDEARAGKDLNVIDGLTVTKMSNEGGDYATVLGTLCLASGQHSWNVYINHVEDSNLFIGVTVGGHDLNADPQEMKHRTYYLSNGTIRVAGKLITRCAEPYAEGDLISVQLDMDQRHILFLKNNMLQGAGDGLPDEVWPYVSLDNIMDSITLHSSSMFVDLAHSLRWNPQKASKHALLSVDGQSCTLRPVVSPATGAVEETSGQATVMGLREYCKTEVHSWIVRLEQQLPCQNPANFLVGVAPPTMELNRSLGEEHCGIGLDYFGYFYVNGRYFHVTNLSNWSVVAKPVRGSTAKHKGKAAPIFTFVEGKCEVTLTLDLKEGTLKFSHAGRAIGTIAGVKGPLHAAVTITSSRQSASLAPGPIGKSEHTNEELVNILKAKGCVVPPRLEAAMLVIPRDLFVPKDRHREAFRDQKVTVRMSDGSTMTLPPPSFVAMALEKLALSLGNSNPTTFLDVGCGTGYVTALASCLVGECGTVHGIECVSSRLEAARSNMKQLRDRLAVLDRAPGSSIAVTTLGCSPAKCVSAIELSLSNVLIPECTDGTTYDAIYCDASLSEEDLPTFLSLLKPGGRMVVVIEEEALLVTRSANPHDFEREVITHVTGDFGELEDPTPWEVQEAISRIKERERRRGIEAARAEMAAIRSFEAAEMQQRVSAAMQRIGELEGVVARNNLLALSAAGGQAAAPTINSIVASSSTTSQFDSLTGLPTLVVAAPMPSMGSALRSPVMVSSPVRLHPAAVQQPPRSPMGGAAGASTMRLSGVDDVRMVMKDKSRRAAAGIIAAASGKPTPRCRRPDASGVNASSDSNWDERERGGVNVFAMPGSLRSSRSKSSAASGAPNAVNNHQHSHGHSVADDEHDQATDDYDDDDLDAATIPVAMDVGGGVHVSMPQTTFDDLLDSVSTVQSFTVEQVEAMMVGGSAPIMVEGREVFMGTFKGVKVRVWKVPVSQSVSYLELRRAYSRYCISHPNITAVLGVCIQQATTSAVAWAEDDAFSGPSSAPASASTSRAATPQRPTHTHSGGLRSPSSLKPSSLPSLPLEEGSSIRALGMSAPQSDRQLQQQQQHQVLWVVEEAFGEESLHTRLERGLLSWQQVVRIGSDICKALAFLQDLRPTGAAAGAEQALMSGAWQRDDAAGAGPSSQFSIPELSVPSSSATTVAMAAAAQQQQPGVLLLSPHALRSLVSPANVQVDAQQCKLSMLPVLLNQLEAALGPLGDGGGSLLVGFGGSYTSTAPLSGSTVGIPPTPLHCDMAYTDPAALFLVPDASTPTSFYAFGVVLLQLLTEQGPLGLLSAVREALGSGTLRNLVPRLPDTADMAVWAESFAALALRCTVPGGVSSLEAEVLPALEELGARLVLLGSAAMLSWEQVEEMLMLPLQPRPMAGPGPAGGALDAVHRRWVRQDFRMRRKVFLQEVAKLAADGPVHKLEIRRNRCFKDSVAIFAGKGHAVWRQPLKVTFIGEAGMDSGGVTREWFSTLSSAISRGSPELFYTAGPQRNQLYVTPTSSSPAHLKKFAFVGLFMAKAILESAARGKELGPITLNLPLCEPFWKLLLGNPLSLVDLQQLDPTEFRSLMSILSMDIDGLIFENFVWSFQHPNAAAGSATQVASALAVAGGGTSTQAPNSVPDTEASTPTNASSMVASTAAAAASPFACCDNDDVCANAIALKPGGKHIKVTNSTKREYVLLKAHKMLVGAVEAQMSALIDAFHSLIPRDLLDKYAFSSLEMQLLVCGEQRIDIQDLKRHCKYEDGYTGKEDIISWFWEVTESFDDVQRRQLLQFWSGSDGMPAEGFGSMDPAFHMVAVERMYDSNDTTARLPAAHTCFRQLDLPRYVSREELREKIVCAITIGQGYMALS</sequence>
<evidence type="ECO:0000256" key="4">
    <source>
        <dbReference type="ARBA" id="ARBA00022679"/>
    </source>
</evidence>
<dbReference type="PROSITE" id="PS50237">
    <property type="entry name" value="HECT"/>
    <property type="match status" value="1"/>
</dbReference>
<dbReference type="Proteomes" id="UP000747399">
    <property type="component" value="Unassembled WGS sequence"/>
</dbReference>
<keyword evidence="4" id="KW-0808">Transferase</keyword>
<organism evidence="11 12">
    <name type="scientific">Volvox africanus</name>
    <dbReference type="NCBI Taxonomy" id="51714"/>
    <lineage>
        <taxon>Eukaryota</taxon>
        <taxon>Viridiplantae</taxon>
        <taxon>Chlorophyta</taxon>
        <taxon>core chlorophytes</taxon>
        <taxon>Chlorophyceae</taxon>
        <taxon>CS clade</taxon>
        <taxon>Chlamydomonadales</taxon>
        <taxon>Volvocaceae</taxon>
        <taxon>Volvox</taxon>
    </lineage>
</organism>
<evidence type="ECO:0000256" key="7">
    <source>
        <dbReference type="SAM" id="Coils"/>
    </source>
</evidence>
<gene>
    <name evidence="11" type="ORF">Vafri_3153</name>
</gene>
<evidence type="ECO:0000256" key="6">
    <source>
        <dbReference type="PROSITE-ProRule" id="PRU00104"/>
    </source>
</evidence>
<dbReference type="InterPro" id="IPR011009">
    <property type="entry name" value="Kinase-like_dom_sf"/>
</dbReference>
<dbReference type="GO" id="GO:0061630">
    <property type="term" value="F:ubiquitin protein ligase activity"/>
    <property type="evidence" value="ECO:0007669"/>
    <property type="project" value="UniProtKB-EC"/>
</dbReference>
<evidence type="ECO:0000313" key="12">
    <source>
        <dbReference type="Proteomes" id="UP000747399"/>
    </source>
</evidence>
<dbReference type="SUPFAM" id="SSF53335">
    <property type="entry name" value="S-adenosyl-L-methionine-dependent methyltransferases"/>
    <property type="match status" value="1"/>
</dbReference>
<dbReference type="Gene3D" id="3.90.1750.10">
    <property type="entry name" value="Hect, E3 ligase catalytic domains"/>
    <property type="match status" value="1"/>
</dbReference>
<evidence type="ECO:0000259" key="9">
    <source>
        <dbReference type="PROSITE" id="PS50188"/>
    </source>
</evidence>
<evidence type="ECO:0000256" key="5">
    <source>
        <dbReference type="ARBA" id="ARBA00022786"/>
    </source>
</evidence>
<dbReference type="CDD" id="cd12885">
    <property type="entry name" value="SPRY_RanBP_like"/>
    <property type="match status" value="1"/>
</dbReference>
<dbReference type="Gene3D" id="2.60.120.920">
    <property type="match status" value="4"/>
</dbReference>
<dbReference type="EMBL" id="BNCO01000003">
    <property type="protein sequence ID" value="GIL46093.1"/>
    <property type="molecule type" value="Genomic_DNA"/>
</dbReference>
<feature type="region of interest" description="Disordered" evidence="8">
    <location>
        <begin position="2046"/>
        <end position="2088"/>
    </location>
</feature>
<dbReference type="InterPro" id="IPR044736">
    <property type="entry name" value="Gid1/RanBPM/SPLA_SPRY"/>
</dbReference>
<feature type="domain" description="B30.2/SPRY" evidence="9">
    <location>
        <begin position="863"/>
        <end position="1042"/>
    </location>
</feature>
<evidence type="ECO:0000256" key="2">
    <source>
        <dbReference type="ARBA" id="ARBA00004906"/>
    </source>
</evidence>
<comment type="pathway">
    <text evidence="2">Protein modification; protein ubiquitination.</text>
</comment>
<dbReference type="Gene3D" id="3.30.2410.10">
    <property type="entry name" value="Hect, E3 ligase catalytic domain"/>
    <property type="match status" value="1"/>
</dbReference>
<keyword evidence="5 6" id="KW-0833">Ubl conjugation pathway</keyword>
<feature type="compositionally biased region" description="Basic and acidic residues" evidence="8">
    <location>
        <begin position="1902"/>
        <end position="1911"/>
    </location>
</feature>
<evidence type="ECO:0000256" key="1">
    <source>
        <dbReference type="ARBA" id="ARBA00000885"/>
    </source>
</evidence>
<dbReference type="Pfam" id="PF00632">
    <property type="entry name" value="HECT"/>
    <property type="match status" value="1"/>
</dbReference>
<dbReference type="Pfam" id="PF00622">
    <property type="entry name" value="SPRY"/>
    <property type="match status" value="2"/>
</dbReference>
<dbReference type="InterPro" id="IPR029063">
    <property type="entry name" value="SAM-dependent_MTases_sf"/>
</dbReference>
<dbReference type="SMART" id="SM00119">
    <property type="entry name" value="HECTc"/>
    <property type="match status" value="1"/>
</dbReference>
<feature type="domain" description="HECT" evidence="10">
    <location>
        <begin position="2495"/>
        <end position="2903"/>
    </location>
</feature>
<name>A0A8J4AR65_9CHLO</name>
<dbReference type="SUPFAM" id="SSF49899">
    <property type="entry name" value="Concanavalin A-like lectins/glucanases"/>
    <property type="match status" value="4"/>
</dbReference>
<dbReference type="GO" id="GO:0005737">
    <property type="term" value="C:cytoplasm"/>
    <property type="evidence" value="ECO:0007669"/>
    <property type="project" value="TreeGrafter"/>
</dbReference>
<evidence type="ECO:0000313" key="11">
    <source>
        <dbReference type="EMBL" id="GIL46093.1"/>
    </source>
</evidence>
<dbReference type="PANTHER" id="PTHR11254:SF67">
    <property type="entry name" value="E3 UBIQUITIN-PROTEIN LIGASE HUWE1"/>
    <property type="match status" value="1"/>
</dbReference>
<accession>A0A8J4AR65</accession>
<dbReference type="Pfam" id="PF01135">
    <property type="entry name" value="PCMT"/>
    <property type="match status" value="1"/>
</dbReference>
<dbReference type="InterPro" id="IPR043136">
    <property type="entry name" value="B30.2/SPRY_sf"/>
</dbReference>
<feature type="active site" description="Glycyl thioester intermediate" evidence="6">
    <location>
        <position position="2871"/>
    </location>
</feature>
<comment type="caution">
    <text evidence="11">The sequence shown here is derived from an EMBL/GenBank/DDBJ whole genome shotgun (WGS) entry which is preliminary data.</text>
</comment>
<feature type="compositionally biased region" description="Low complexity" evidence="8">
    <location>
        <begin position="2070"/>
        <end position="2088"/>
    </location>
</feature>
<dbReference type="EC" id="2.3.2.26" evidence="3"/>